<feature type="transmembrane region" description="Helical" evidence="2">
    <location>
        <begin position="20"/>
        <end position="45"/>
    </location>
</feature>
<protein>
    <recommendedName>
        <fullName evidence="5">DUF624 domain-containing protein</fullName>
    </recommendedName>
</protein>
<dbReference type="OrthoDB" id="4337012at2"/>
<keyword evidence="2" id="KW-1133">Transmembrane helix</keyword>
<evidence type="ECO:0000256" key="1">
    <source>
        <dbReference type="SAM" id="MobiDB-lite"/>
    </source>
</evidence>
<feature type="transmembrane region" description="Helical" evidence="2">
    <location>
        <begin position="81"/>
        <end position="105"/>
    </location>
</feature>
<dbReference type="RefSeq" id="WP_070013667.1">
    <property type="nucleotide sequence ID" value="NZ_LJGS01000044.1"/>
</dbReference>
<organism evidence="3 4">
    <name type="scientific">Streptomyces abyssalis</name>
    <dbReference type="NCBI Taxonomy" id="933944"/>
    <lineage>
        <taxon>Bacteria</taxon>
        <taxon>Bacillati</taxon>
        <taxon>Actinomycetota</taxon>
        <taxon>Actinomycetes</taxon>
        <taxon>Kitasatosporales</taxon>
        <taxon>Streptomycetaceae</taxon>
        <taxon>Streptomyces</taxon>
    </lineage>
</organism>
<feature type="transmembrane region" description="Helical" evidence="2">
    <location>
        <begin position="156"/>
        <end position="176"/>
    </location>
</feature>
<reference evidence="3 4" key="1">
    <citation type="journal article" date="2016" name="Front. Microbiol.">
        <title>Comparative Genomics Analysis of Streptomyces Species Reveals Their Adaptation to the Marine Environment and Their Diversity at the Genomic Level.</title>
        <authorList>
            <person name="Tian X."/>
            <person name="Zhang Z."/>
            <person name="Yang T."/>
            <person name="Chen M."/>
            <person name="Li J."/>
            <person name="Chen F."/>
            <person name="Yang J."/>
            <person name="Li W."/>
            <person name="Zhang B."/>
            <person name="Zhang Z."/>
            <person name="Wu J."/>
            <person name="Zhang C."/>
            <person name="Long L."/>
            <person name="Xiao J."/>
        </authorList>
    </citation>
    <scope>NUCLEOTIDE SEQUENCE [LARGE SCALE GENOMIC DNA]</scope>
    <source>
        <strain evidence="3 4">SCSIO 10390</strain>
    </source>
</reference>
<feature type="region of interest" description="Disordered" evidence="1">
    <location>
        <begin position="200"/>
        <end position="219"/>
    </location>
</feature>
<keyword evidence="2" id="KW-0472">Membrane</keyword>
<proteinExistence type="predicted"/>
<evidence type="ECO:0000256" key="2">
    <source>
        <dbReference type="SAM" id="Phobius"/>
    </source>
</evidence>
<accession>A0A1E7JJJ8</accession>
<dbReference type="Proteomes" id="UP000176087">
    <property type="component" value="Unassembled WGS sequence"/>
</dbReference>
<name>A0A1E7JJJ8_9ACTN</name>
<comment type="caution">
    <text evidence="3">The sequence shown here is derived from an EMBL/GenBank/DDBJ whole genome shotgun (WGS) entry which is preliminary data.</text>
</comment>
<evidence type="ECO:0000313" key="3">
    <source>
        <dbReference type="EMBL" id="OEU87818.1"/>
    </source>
</evidence>
<keyword evidence="4" id="KW-1185">Reference proteome</keyword>
<dbReference type="PATRIC" id="fig|933944.5.peg.1255"/>
<gene>
    <name evidence="3" type="ORF">AN215_16075</name>
</gene>
<feature type="transmembrane region" description="Helical" evidence="2">
    <location>
        <begin position="111"/>
        <end position="135"/>
    </location>
</feature>
<sequence length="219" mass="22561">MSTSRTQRERGDLFGARFELFADILAVGLAVSVAALPAVTFPAALSTACTLLRRRRLYDEPCTAGRYYAALRRRLARPGEWAAGAAALLFAVLVAADASLATVGLPGAEPFALILAVVAAAAAVTGLRACALPPYAGPGGWIPAVRAGAARTVRDLPGSGLIVLALCTAGVCAWALPPVLLLLPGPLALALTAVELRWEQSGGQSEPGGPEARPPWMSR</sequence>
<evidence type="ECO:0008006" key="5">
    <source>
        <dbReference type="Google" id="ProtNLM"/>
    </source>
</evidence>
<dbReference type="STRING" id="933944.AN215_16075"/>
<dbReference type="AlphaFoldDB" id="A0A1E7JJJ8"/>
<dbReference type="EMBL" id="LJGT01000040">
    <property type="protein sequence ID" value="OEU87818.1"/>
    <property type="molecule type" value="Genomic_DNA"/>
</dbReference>
<keyword evidence="2" id="KW-0812">Transmembrane</keyword>
<evidence type="ECO:0000313" key="4">
    <source>
        <dbReference type="Proteomes" id="UP000176087"/>
    </source>
</evidence>